<feature type="transmembrane region" description="Helical" evidence="8">
    <location>
        <begin position="310"/>
        <end position="328"/>
    </location>
</feature>
<evidence type="ECO:0000313" key="10">
    <source>
        <dbReference type="EMBL" id="KAK9903570.1"/>
    </source>
</evidence>
<dbReference type="Pfam" id="PF07690">
    <property type="entry name" value="MFS_1"/>
    <property type="match status" value="1"/>
</dbReference>
<reference evidence="10 11" key="1">
    <citation type="journal article" date="2024" name="Nat. Commun.">
        <title>Phylogenomics reveals the evolutionary origins of lichenization in chlorophyte algae.</title>
        <authorList>
            <person name="Puginier C."/>
            <person name="Libourel C."/>
            <person name="Otte J."/>
            <person name="Skaloud P."/>
            <person name="Haon M."/>
            <person name="Grisel S."/>
            <person name="Petersen M."/>
            <person name="Berrin J.G."/>
            <person name="Delaux P.M."/>
            <person name="Dal Grande F."/>
            <person name="Keller J."/>
        </authorList>
    </citation>
    <scope>NUCLEOTIDE SEQUENCE [LARGE SCALE GENOMIC DNA]</scope>
    <source>
        <strain evidence="10 11">SAG 216-7</strain>
    </source>
</reference>
<keyword evidence="3 8" id="KW-0812">Transmembrane</keyword>
<organism evidence="10 11">
    <name type="scientific">Coccomyxa subellipsoidea</name>
    <dbReference type="NCBI Taxonomy" id="248742"/>
    <lineage>
        <taxon>Eukaryota</taxon>
        <taxon>Viridiplantae</taxon>
        <taxon>Chlorophyta</taxon>
        <taxon>core chlorophytes</taxon>
        <taxon>Trebouxiophyceae</taxon>
        <taxon>Trebouxiophyceae incertae sedis</taxon>
        <taxon>Coccomyxaceae</taxon>
        <taxon>Coccomyxa</taxon>
    </lineage>
</organism>
<evidence type="ECO:0000256" key="1">
    <source>
        <dbReference type="ARBA" id="ARBA00004141"/>
    </source>
</evidence>
<dbReference type="SUPFAM" id="SSF103473">
    <property type="entry name" value="MFS general substrate transporter"/>
    <property type="match status" value="1"/>
</dbReference>
<evidence type="ECO:0000313" key="11">
    <source>
        <dbReference type="Proteomes" id="UP001491310"/>
    </source>
</evidence>
<feature type="transmembrane region" description="Helical" evidence="8">
    <location>
        <begin position="77"/>
        <end position="97"/>
    </location>
</feature>
<feature type="transmembrane region" description="Helical" evidence="8">
    <location>
        <begin position="137"/>
        <end position="160"/>
    </location>
</feature>
<evidence type="ECO:0000256" key="7">
    <source>
        <dbReference type="SAM" id="MobiDB-lite"/>
    </source>
</evidence>
<feature type="transmembrane region" description="Helical" evidence="8">
    <location>
        <begin position="278"/>
        <end position="298"/>
    </location>
</feature>
<keyword evidence="5 8" id="KW-0472">Membrane</keyword>
<comment type="similarity">
    <text evidence="6">Belongs to the major facilitator superfamily. Spinster (TC 2.A.1.49) family.</text>
</comment>
<comment type="caution">
    <text evidence="10">The sequence shown here is derived from an EMBL/GenBank/DDBJ whole genome shotgun (WGS) entry which is preliminary data.</text>
</comment>
<dbReference type="PROSITE" id="PS50850">
    <property type="entry name" value="MFS"/>
    <property type="match status" value="1"/>
</dbReference>
<feature type="transmembrane region" description="Helical" evidence="8">
    <location>
        <begin position="103"/>
        <end position="125"/>
    </location>
</feature>
<name>A0ABR2YEI5_9CHLO</name>
<evidence type="ECO:0000256" key="3">
    <source>
        <dbReference type="ARBA" id="ARBA00022692"/>
    </source>
</evidence>
<feature type="transmembrane region" description="Helical" evidence="8">
    <location>
        <begin position="426"/>
        <end position="449"/>
    </location>
</feature>
<dbReference type="PANTHER" id="PTHR23505">
    <property type="entry name" value="SPINSTER"/>
    <property type="match status" value="1"/>
</dbReference>
<evidence type="ECO:0000259" key="9">
    <source>
        <dbReference type="PROSITE" id="PS50850"/>
    </source>
</evidence>
<keyword evidence="11" id="KW-1185">Reference proteome</keyword>
<sequence>MAELHAKGPQARTTVVLSVTFILERLDEQILAAVYTPLGKSLHATPSQLGSLTLCRALVQALISPLSGLLGDSCNRIHIVAAGTLLWGAMTAAIGLSTTLQQAMAWSAFNGVGLAFVLPCAQSLVADYYAPAVRGRAFGFVFTMAALGGMAGGFFATSVSGKQPGGIEGWRFAFYVVAVLAAAAAVTNLLLGRDPRTRSARGGGMASGSRLLDLAATLARACREVGRSLHAVLRIRTFQVLVLQGVVGGMPWTAMGYFTMWLQLLGFSNVPAAALTALFWGGTALGNFVGGAVGDALVKPLPDWGRQLTCQMSIATGLPLAAVLIKVLPSRDGSEGSMDGLAPAYAAIMFIMGTLVSWPQTHNSAMFSEVVPNSLRSSVYAFDRCFEGAISALSAPLVGLIAERWFGYVSDWRDPSPARQLSNAHALGNGLLVCLVVPWGLQFLFYTLLYRVFPRDRDASAELNCPRRQRSASQNDMLSLAQPAEEPEQYSPPDQDAVEIVVGAQMNKQ</sequence>
<dbReference type="EMBL" id="JALJOT010000014">
    <property type="protein sequence ID" value="KAK9903570.1"/>
    <property type="molecule type" value="Genomic_DNA"/>
</dbReference>
<evidence type="ECO:0000256" key="8">
    <source>
        <dbReference type="SAM" id="Phobius"/>
    </source>
</evidence>
<feature type="transmembrane region" description="Helical" evidence="8">
    <location>
        <begin position="172"/>
        <end position="191"/>
    </location>
</feature>
<feature type="region of interest" description="Disordered" evidence="7">
    <location>
        <begin position="464"/>
        <end position="497"/>
    </location>
</feature>
<dbReference type="PANTHER" id="PTHR23505:SF52">
    <property type="entry name" value="MAJOR FACILITATOR SUPERFAMILY PROTEIN"/>
    <property type="match status" value="1"/>
</dbReference>
<dbReference type="InterPro" id="IPR020846">
    <property type="entry name" value="MFS_dom"/>
</dbReference>
<dbReference type="InterPro" id="IPR011701">
    <property type="entry name" value="MFS"/>
</dbReference>
<protein>
    <recommendedName>
        <fullName evidence="9">Major facilitator superfamily (MFS) profile domain-containing protein</fullName>
    </recommendedName>
</protein>
<evidence type="ECO:0000256" key="2">
    <source>
        <dbReference type="ARBA" id="ARBA00022448"/>
    </source>
</evidence>
<dbReference type="Proteomes" id="UP001491310">
    <property type="component" value="Unassembled WGS sequence"/>
</dbReference>
<keyword evidence="4 8" id="KW-1133">Transmembrane helix</keyword>
<dbReference type="InterPro" id="IPR044770">
    <property type="entry name" value="MFS_spinster-like"/>
</dbReference>
<evidence type="ECO:0000256" key="5">
    <source>
        <dbReference type="ARBA" id="ARBA00023136"/>
    </source>
</evidence>
<evidence type="ECO:0000256" key="6">
    <source>
        <dbReference type="ARBA" id="ARBA00024338"/>
    </source>
</evidence>
<feature type="transmembrane region" description="Helical" evidence="8">
    <location>
        <begin position="237"/>
        <end position="258"/>
    </location>
</feature>
<feature type="domain" description="Major facilitator superfamily (MFS) profile" evidence="9">
    <location>
        <begin position="13"/>
        <end position="457"/>
    </location>
</feature>
<keyword evidence="2" id="KW-0813">Transport</keyword>
<dbReference type="InterPro" id="IPR036259">
    <property type="entry name" value="MFS_trans_sf"/>
</dbReference>
<feature type="transmembrane region" description="Helical" evidence="8">
    <location>
        <begin position="340"/>
        <end position="358"/>
    </location>
</feature>
<comment type="subcellular location">
    <subcellularLocation>
        <location evidence="1">Membrane</location>
        <topology evidence="1">Multi-pass membrane protein</topology>
    </subcellularLocation>
</comment>
<feature type="transmembrane region" description="Helical" evidence="8">
    <location>
        <begin position="385"/>
        <end position="406"/>
    </location>
</feature>
<gene>
    <name evidence="10" type="ORF">WJX75_009094</name>
</gene>
<evidence type="ECO:0000256" key="4">
    <source>
        <dbReference type="ARBA" id="ARBA00022989"/>
    </source>
</evidence>
<accession>A0ABR2YEI5</accession>
<dbReference type="Gene3D" id="1.20.1250.20">
    <property type="entry name" value="MFS general substrate transporter like domains"/>
    <property type="match status" value="1"/>
</dbReference>
<proteinExistence type="inferred from homology"/>